<proteinExistence type="inferred from homology"/>
<keyword evidence="3" id="KW-0378">Hydrolase</keyword>
<dbReference type="NCBIfam" id="TIGR01509">
    <property type="entry name" value="HAD-SF-IA-v3"/>
    <property type="match status" value="1"/>
</dbReference>
<name>A0A6G9QH02_9GAMM</name>
<dbReference type="GO" id="GO:0016787">
    <property type="term" value="F:hydrolase activity"/>
    <property type="evidence" value="ECO:0007669"/>
    <property type="project" value="UniProtKB-KW"/>
</dbReference>
<dbReference type="GO" id="GO:0000287">
    <property type="term" value="F:magnesium ion binding"/>
    <property type="evidence" value="ECO:0007669"/>
    <property type="project" value="UniProtKB-ARBA"/>
</dbReference>
<dbReference type="InterPro" id="IPR041492">
    <property type="entry name" value="HAD_2"/>
</dbReference>
<dbReference type="KEGG" id="saes:HBH39_01595"/>
<dbReference type="SUPFAM" id="SSF56784">
    <property type="entry name" value="HAD-like"/>
    <property type="match status" value="1"/>
</dbReference>
<dbReference type="SFLD" id="SFLDG01129">
    <property type="entry name" value="C1.5:_HAD__Beta-PGM__Phosphata"/>
    <property type="match status" value="1"/>
</dbReference>
<dbReference type="AlphaFoldDB" id="A0A6G9QH02"/>
<organism evidence="4 5">
    <name type="scientific">Shewanella aestuarii</name>
    <dbReference type="NCBI Taxonomy" id="1028752"/>
    <lineage>
        <taxon>Bacteria</taxon>
        <taxon>Pseudomonadati</taxon>
        <taxon>Pseudomonadota</taxon>
        <taxon>Gammaproteobacteria</taxon>
        <taxon>Alteromonadales</taxon>
        <taxon>Shewanellaceae</taxon>
        <taxon>Shewanella</taxon>
    </lineage>
</organism>
<evidence type="ECO:0000313" key="4">
    <source>
        <dbReference type="EMBL" id="QIR13345.1"/>
    </source>
</evidence>
<dbReference type="SFLD" id="SFLDG01135">
    <property type="entry name" value="C1.5.6:_HAD__Beta-PGM__Phospha"/>
    <property type="match status" value="1"/>
</dbReference>
<dbReference type="NCBIfam" id="NF008087">
    <property type="entry name" value="PRK10826.1"/>
    <property type="match status" value="1"/>
</dbReference>
<gene>
    <name evidence="4" type="primary">hxpB</name>
    <name evidence="4" type="ORF">HBH39_01595</name>
</gene>
<accession>A0A6G9QH02</accession>
<dbReference type="InterPro" id="IPR036412">
    <property type="entry name" value="HAD-like_sf"/>
</dbReference>
<dbReference type="CDD" id="cd07505">
    <property type="entry name" value="HAD_BPGM-like"/>
    <property type="match status" value="1"/>
</dbReference>
<evidence type="ECO:0000256" key="3">
    <source>
        <dbReference type="ARBA" id="ARBA00022801"/>
    </source>
</evidence>
<dbReference type="RefSeq" id="WP_167674986.1">
    <property type="nucleotide sequence ID" value="NZ_CP050313.1"/>
</dbReference>
<evidence type="ECO:0000256" key="1">
    <source>
        <dbReference type="ARBA" id="ARBA00006171"/>
    </source>
</evidence>
<dbReference type="FunFam" id="3.40.50.1000:FF:000036">
    <property type="entry name" value="HAD family hydrolase"/>
    <property type="match status" value="1"/>
</dbReference>
<keyword evidence="5" id="KW-1185">Reference proteome</keyword>
<dbReference type="Gene3D" id="1.10.150.240">
    <property type="entry name" value="Putative phosphatase, domain 2"/>
    <property type="match status" value="1"/>
</dbReference>
<dbReference type="EMBL" id="CP050313">
    <property type="protein sequence ID" value="QIR13345.1"/>
    <property type="molecule type" value="Genomic_DNA"/>
</dbReference>
<evidence type="ECO:0000313" key="5">
    <source>
        <dbReference type="Proteomes" id="UP000502608"/>
    </source>
</evidence>
<dbReference type="PANTHER" id="PTHR18901:SF38">
    <property type="entry name" value="PSEUDOURIDINE-5'-PHOSPHATASE"/>
    <property type="match status" value="1"/>
</dbReference>
<dbReference type="Gene3D" id="3.40.50.1000">
    <property type="entry name" value="HAD superfamily/HAD-like"/>
    <property type="match status" value="1"/>
</dbReference>
<protein>
    <submittedName>
        <fullName evidence="4">Hexitol phosphatase HxpB</fullName>
    </submittedName>
</protein>
<keyword evidence="2" id="KW-0479">Metal-binding</keyword>
<comment type="similarity">
    <text evidence="1">Belongs to the HAD-like hydrolase superfamily. CbbY/CbbZ/Gph/YieH family.</text>
</comment>
<reference evidence="4 5" key="1">
    <citation type="submission" date="2020-03" db="EMBL/GenBank/DDBJ databases">
        <title>Complete genome sequence of Shewanella sp.</title>
        <authorList>
            <person name="Kim Y.-S."/>
            <person name="Kim S.-J."/>
            <person name="Jung H.-K."/>
            <person name="Kim K.-H."/>
        </authorList>
    </citation>
    <scope>NUCLEOTIDE SEQUENCE [LARGE SCALE GENOMIC DNA]</scope>
    <source>
        <strain evidence="4 5">PN3F2</strain>
    </source>
</reference>
<sequence>MTTPHIKAIIFDMDGVLIDSEPAWQQAEIKVFNKLGLNLCLADTLQTTGYRIDQVVQYWYQRSPWINYDNHATSQAIVQEVVAQIHQQGAAMNGVIESLAFCSQQGLKIGLATSSSSLIIDAVLTKLSIGHYFDAICSAEHLTLGKPHPEVYLNCAAKLQVKAENCLAIEDSFTGLIAARAANMQTVAIPAPIDATQNKWIVAHHQLNSAAEIPSLLAALKQTQTLK</sequence>
<evidence type="ECO:0000256" key="2">
    <source>
        <dbReference type="ARBA" id="ARBA00022723"/>
    </source>
</evidence>
<dbReference type="Proteomes" id="UP000502608">
    <property type="component" value="Chromosome"/>
</dbReference>
<dbReference type="InterPro" id="IPR006439">
    <property type="entry name" value="HAD-SF_hydro_IA"/>
</dbReference>
<dbReference type="InterPro" id="IPR023198">
    <property type="entry name" value="PGP-like_dom2"/>
</dbReference>
<dbReference type="SFLD" id="SFLDS00003">
    <property type="entry name" value="Haloacid_Dehalogenase"/>
    <property type="match status" value="1"/>
</dbReference>
<dbReference type="PANTHER" id="PTHR18901">
    <property type="entry name" value="2-DEOXYGLUCOSE-6-PHOSPHATE PHOSPHATASE 2"/>
    <property type="match status" value="1"/>
</dbReference>
<dbReference type="PRINTS" id="PR00413">
    <property type="entry name" value="HADHALOGNASE"/>
</dbReference>
<dbReference type="InterPro" id="IPR023214">
    <property type="entry name" value="HAD_sf"/>
</dbReference>
<dbReference type="Pfam" id="PF13419">
    <property type="entry name" value="HAD_2"/>
    <property type="match status" value="1"/>
</dbReference>